<dbReference type="PANTHER" id="PTHR23526">
    <property type="entry name" value="INTEGRAL MEMBRANE TRANSPORT PROTEIN-RELATED"/>
    <property type="match status" value="1"/>
</dbReference>
<protein>
    <submittedName>
        <fullName evidence="8">MFS transporter</fullName>
    </submittedName>
</protein>
<geneLocation type="plasmid" evidence="9">
    <name>pfdu301b</name>
</geneLocation>
<dbReference type="GO" id="GO:0022857">
    <property type="term" value="F:transmembrane transporter activity"/>
    <property type="evidence" value="ECO:0007669"/>
    <property type="project" value="InterPro"/>
</dbReference>
<dbReference type="CDD" id="cd17325">
    <property type="entry name" value="MFS_MdtG_SLC18_like"/>
    <property type="match status" value="1"/>
</dbReference>
<feature type="transmembrane region" description="Helical" evidence="6">
    <location>
        <begin position="34"/>
        <end position="55"/>
    </location>
</feature>
<dbReference type="PROSITE" id="PS50850">
    <property type="entry name" value="MFS"/>
    <property type="match status" value="1"/>
</dbReference>
<dbReference type="RefSeq" id="WP_171779151.1">
    <property type="nucleotide sequence ID" value="NZ_CP045274.1"/>
</dbReference>
<feature type="transmembrane region" description="Helical" evidence="6">
    <location>
        <begin position="266"/>
        <end position="284"/>
    </location>
</feature>
<sequence length="385" mass="42590">MLLYIVVLLFLIFQISVRGNTVLVTLYAMELQASTFYLGIIVAMSSLFPMLFAAFAGRLSDRIGYQLPFVVGALGTSLALFLPYIFKDQLFILLISQSLFGLCQIFTIVTVQNLIGALSNKETRSSYFSTFSLGVSLSNFLGPLITGFSIDHFHFNYTFLLLAAIAVIPGVLFNWIKVPKSVINDETNRGKFAELLVMRSLRKTFITSGIILTGVGMYEFYFPIYAKNIGLSASIIGVILSCNAIAYILSRLFMQSLTNRFKEETVLGGCLSISAVAFLLIPLFDHYILLMIISFIMGLGLGCCQPLSIVMAYSKSPRGRSGEVLGIRLMINKSVQFFVPILFGSLGSIIGFFPIFWSNAALFLFSGYSLFEKKSTSQKSNSLNQ</sequence>
<evidence type="ECO:0000256" key="4">
    <source>
        <dbReference type="ARBA" id="ARBA00022989"/>
    </source>
</evidence>
<dbReference type="AlphaFoldDB" id="A0A6M6E7Q3"/>
<keyword evidence="8" id="KW-0614">Plasmid</keyword>
<keyword evidence="4 6" id="KW-1133">Transmembrane helix</keyword>
<dbReference type="PANTHER" id="PTHR23526:SF4">
    <property type="entry name" value="INTEGRAL MEMBRANE TRANSPORT PROTEIN"/>
    <property type="match status" value="1"/>
</dbReference>
<feature type="transmembrane region" description="Helical" evidence="6">
    <location>
        <begin position="67"/>
        <end position="86"/>
    </location>
</feature>
<name>A0A6M6E7Q3_PRIMG</name>
<feature type="transmembrane region" description="Helical" evidence="6">
    <location>
        <begin position="157"/>
        <end position="176"/>
    </location>
</feature>
<keyword evidence="3 6" id="KW-0812">Transmembrane</keyword>
<evidence type="ECO:0000313" key="9">
    <source>
        <dbReference type="Proteomes" id="UP000501076"/>
    </source>
</evidence>
<evidence type="ECO:0000256" key="3">
    <source>
        <dbReference type="ARBA" id="ARBA00022692"/>
    </source>
</evidence>
<evidence type="ECO:0000259" key="7">
    <source>
        <dbReference type="PROSITE" id="PS50850"/>
    </source>
</evidence>
<gene>
    <name evidence="8" type="ORF">FDZ14_34290</name>
</gene>
<dbReference type="InterPro" id="IPR052528">
    <property type="entry name" value="Sugar_transport-like"/>
</dbReference>
<evidence type="ECO:0000256" key="5">
    <source>
        <dbReference type="ARBA" id="ARBA00023136"/>
    </source>
</evidence>
<accession>A0A6M6E7Q3</accession>
<dbReference type="Pfam" id="PF07690">
    <property type="entry name" value="MFS_1"/>
    <property type="match status" value="1"/>
</dbReference>
<dbReference type="Gene3D" id="1.20.1250.20">
    <property type="entry name" value="MFS general substrate transporter like domains"/>
    <property type="match status" value="2"/>
</dbReference>
<evidence type="ECO:0000256" key="6">
    <source>
        <dbReference type="SAM" id="Phobius"/>
    </source>
</evidence>
<feature type="domain" description="Major facilitator superfamily (MFS) profile" evidence="7">
    <location>
        <begin position="1"/>
        <end position="375"/>
    </location>
</feature>
<dbReference type="GO" id="GO:0005886">
    <property type="term" value="C:plasma membrane"/>
    <property type="evidence" value="ECO:0007669"/>
    <property type="project" value="UniProtKB-SubCell"/>
</dbReference>
<reference evidence="8 9" key="1">
    <citation type="submission" date="2019-10" db="EMBL/GenBank/DDBJ databases">
        <title>Complete genome sequences for adaption low water activity.</title>
        <authorList>
            <person name="Zhao L."/>
            <person name="Zhong J."/>
        </authorList>
    </citation>
    <scope>NUCLEOTIDE SEQUENCE [LARGE SCALE GENOMIC DNA]</scope>
    <source>
        <strain evidence="8 9">FDU301</strain>
        <plasmid evidence="9">pfdu301b</plasmid>
    </source>
</reference>
<evidence type="ECO:0000256" key="1">
    <source>
        <dbReference type="ARBA" id="ARBA00004651"/>
    </source>
</evidence>
<evidence type="ECO:0000256" key="2">
    <source>
        <dbReference type="ARBA" id="ARBA00022448"/>
    </source>
</evidence>
<dbReference type="InterPro" id="IPR036259">
    <property type="entry name" value="MFS_trans_sf"/>
</dbReference>
<dbReference type="EMBL" id="CP045274">
    <property type="protein sequence ID" value="QJX81169.1"/>
    <property type="molecule type" value="Genomic_DNA"/>
</dbReference>
<dbReference type="InterPro" id="IPR020846">
    <property type="entry name" value="MFS_dom"/>
</dbReference>
<keyword evidence="2" id="KW-0813">Transport</keyword>
<feature type="transmembrane region" description="Helical" evidence="6">
    <location>
        <begin position="290"/>
        <end position="313"/>
    </location>
</feature>
<comment type="subcellular location">
    <subcellularLocation>
        <location evidence="1">Cell membrane</location>
        <topology evidence="1">Multi-pass membrane protein</topology>
    </subcellularLocation>
</comment>
<feature type="transmembrane region" description="Helical" evidence="6">
    <location>
        <begin position="205"/>
        <end position="225"/>
    </location>
</feature>
<dbReference type="SUPFAM" id="SSF103473">
    <property type="entry name" value="MFS general substrate transporter"/>
    <property type="match status" value="1"/>
</dbReference>
<evidence type="ECO:0000313" key="8">
    <source>
        <dbReference type="EMBL" id="QJX81169.1"/>
    </source>
</evidence>
<dbReference type="InterPro" id="IPR011701">
    <property type="entry name" value="MFS"/>
</dbReference>
<dbReference type="Proteomes" id="UP000501076">
    <property type="component" value="Plasmid pFDU301B"/>
</dbReference>
<proteinExistence type="predicted"/>
<organism evidence="8 9">
    <name type="scientific">Priestia megaterium</name>
    <name type="common">Bacillus megaterium</name>
    <dbReference type="NCBI Taxonomy" id="1404"/>
    <lineage>
        <taxon>Bacteria</taxon>
        <taxon>Bacillati</taxon>
        <taxon>Bacillota</taxon>
        <taxon>Bacilli</taxon>
        <taxon>Bacillales</taxon>
        <taxon>Bacillaceae</taxon>
        <taxon>Priestia</taxon>
    </lineage>
</organism>
<feature type="transmembrane region" description="Helical" evidence="6">
    <location>
        <begin position="92"/>
        <end position="115"/>
    </location>
</feature>
<keyword evidence="5 6" id="KW-0472">Membrane</keyword>
<feature type="transmembrane region" description="Helical" evidence="6">
    <location>
        <begin position="127"/>
        <end position="145"/>
    </location>
</feature>
<feature type="transmembrane region" description="Helical" evidence="6">
    <location>
        <begin position="231"/>
        <end position="254"/>
    </location>
</feature>